<keyword evidence="2" id="KW-1133">Transmembrane helix</keyword>
<dbReference type="CDD" id="cd23407">
    <property type="entry name" value="beta-trefoil_Ricin_MRC1"/>
    <property type="match status" value="1"/>
</dbReference>
<dbReference type="PROSITE" id="PS00615">
    <property type="entry name" value="C_TYPE_LECTIN_1"/>
    <property type="match status" value="1"/>
</dbReference>
<feature type="domain" description="C-type lectin" evidence="3">
    <location>
        <begin position="680"/>
        <end position="795"/>
    </location>
</feature>
<dbReference type="PROSITE" id="PS50041">
    <property type="entry name" value="C_TYPE_LECTIN_2"/>
    <property type="match status" value="5"/>
</dbReference>
<dbReference type="InterPro" id="IPR016187">
    <property type="entry name" value="CTDL_fold"/>
</dbReference>
<feature type="domain" description="C-type lectin" evidence="3">
    <location>
        <begin position="389"/>
        <end position="518"/>
    </location>
</feature>
<dbReference type="InterPro" id="IPR018378">
    <property type="entry name" value="C-type_lectin_CS"/>
</dbReference>
<sequence>DTMSQFNSVAKNLIPRAADSSPFLIYNQDHNKCVVAVSASQVTVAPCDHTSQNQQFRWASQSHLLSISLKLCLGAQDLKDWVKVLLFPCDEKSELQYWQCKNETLFGLKDKELHLNYGNLKCSPTMLSNLQTHLDIEINQSETINSLLRILHYSCGRIVMLFIDAGLTNILGTSLWIGLNSLDFEAGWQWSNGNPFRYLNWAPGHPSTEPGLSCATLNAGKASKWETNECSKKLGYICRKGNSTALASAPIGTSLIIQWTNYLGKGEMLTNRHVNKFKWLFPQRDVTFFQISRGSEGQYYIGMTVGLDKSFSWLDGSPVVYTAWDQNEPNFANNDENCVTIYKSMGYWNDINCGVDLASICKRTTSFTNTTMAPTTVPKGGCAPEWIAFQGKCYKFIGDSDKKPWQEARTFCINQGGNLASVLSEKEQAFLTIQMLGNPQDIWIGLNDINWEMRFLWTEGRGVSYTNWAKGHPTSVPDGRYSFLEEVFDCVVLVGSSQKQTGMWKVEDCLVSRGFICKRNIDSQIVVPATTVSTKTFYKLGNDSFKLVVQKMNWDEARRQCKADDAEMASILNPITQAFITMQSHKYNEPVWIGLNNNLTEGHFKWVDNWPLSYTKWGEDEPKNNMACVYMDTDAKWKTGDCSNTYSSLCKRSSDIAPSQPPQLPGNCPESKKRKTWVPFRGYCYAFLNSVVDNWAHATVECLRMGASLVSIEDPLEASFIQENLELLQDGSKSFWIGMHKSHEGDWMWIDNSVVDYTNWKQGMPKSGEQCVEIQSDSGLWSTNSCNRYKSYICKTAKVITPTEKQPVAVEEAPHGYAGMAVAVVLVIITVVGLGAFLLRKRIPTPVLGECTFDNTLYFNNPICQTATVDTKGLVANIEQNETA</sequence>
<reference evidence="5" key="1">
    <citation type="submission" date="2018-06" db="EMBL/GenBank/DDBJ databases">
        <title>Genome assembly of Danube salmon.</title>
        <authorList>
            <person name="Macqueen D.J."/>
            <person name="Gundappa M.K."/>
        </authorList>
    </citation>
    <scope>NUCLEOTIDE SEQUENCE [LARGE SCALE GENOMIC DNA]</scope>
</reference>
<proteinExistence type="predicted"/>
<dbReference type="FunFam" id="3.10.100.10:FF:000031">
    <property type="entry name" value="macrophage mannose receptor 1"/>
    <property type="match status" value="1"/>
</dbReference>
<dbReference type="FunFam" id="2.80.10.50:FF:000032">
    <property type="entry name" value="macrophage mannose receptor 1"/>
    <property type="match status" value="1"/>
</dbReference>
<evidence type="ECO:0000313" key="4">
    <source>
        <dbReference type="Ensembl" id="ENSHHUP00000018202.1"/>
    </source>
</evidence>
<evidence type="ECO:0000259" key="3">
    <source>
        <dbReference type="PROSITE" id="PS50041"/>
    </source>
</evidence>
<keyword evidence="2" id="KW-0812">Transmembrane</keyword>
<organism evidence="4 5">
    <name type="scientific">Hucho hucho</name>
    <name type="common">huchen</name>
    <dbReference type="NCBI Taxonomy" id="62062"/>
    <lineage>
        <taxon>Eukaryota</taxon>
        <taxon>Metazoa</taxon>
        <taxon>Chordata</taxon>
        <taxon>Craniata</taxon>
        <taxon>Vertebrata</taxon>
        <taxon>Euteleostomi</taxon>
        <taxon>Actinopterygii</taxon>
        <taxon>Neopterygii</taxon>
        <taxon>Teleostei</taxon>
        <taxon>Protacanthopterygii</taxon>
        <taxon>Salmoniformes</taxon>
        <taxon>Salmonidae</taxon>
        <taxon>Salmoninae</taxon>
        <taxon>Hucho</taxon>
    </lineage>
</organism>
<keyword evidence="1" id="KW-1015">Disulfide bond</keyword>
<keyword evidence="5" id="KW-1185">Reference proteome</keyword>
<dbReference type="InterPro" id="IPR000772">
    <property type="entry name" value="Ricin_B_lectin"/>
</dbReference>
<feature type="domain" description="C-type lectin" evidence="3">
    <location>
        <begin position="299"/>
        <end position="362"/>
    </location>
</feature>
<dbReference type="FunFam" id="3.10.100.10:FF:000030">
    <property type="entry name" value="Mannose receptor C-type 1"/>
    <property type="match status" value="1"/>
</dbReference>
<dbReference type="GeneTree" id="ENSGT01050000244842"/>
<protein>
    <submittedName>
        <fullName evidence="4">Mannose receptor C-type 1</fullName>
    </submittedName>
</protein>
<dbReference type="InterPro" id="IPR035992">
    <property type="entry name" value="Ricin_B-like_lectins"/>
</dbReference>
<dbReference type="SUPFAM" id="SSF50370">
    <property type="entry name" value="Ricin B-like lectins"/>
    <property type="match status" value="1"/>
</dbReference>
<dbReference type="InterPro" id="IPR016186">
    <property type="entry name" value="C-type_lectin-like/link_sf"/>
</dbReference>
<evidence type="ECO:0000256" key="1">
    <source>
        <dbReference type="ARBA" id="ARBA00023157"/>
    </source>
</evidence>
<accession>A0A4W5KNT7</accession>
<dbReference type="InterPro" id="IPR001304">
    <property type="entry name" value="C-type_lectin-like"/>
</dbReference>
<feature type="domain" description="C-type lectin" evidence="3">
    <location>
        <begin position="162"/>
        <end position="239"/>
    </location>
</feature>
<feature type="domain" description="C-type lectin" evidence="3">
    <location>
        <begin position="540"/>
        <end position="651"/>
    </location>
</feature>
<dbReference type="Pfam" id="PF24562">
    <property type="entry name" value="CysR_MRC2_N"/>
    <property type="match status" value="1"/>
</dbReference>
<evidence type="ECO:0000313" key="5">
    <source>
        <dbReference type="Proteomes" id="UP000314982"/>
    </source>
</evidence>
<dbReference type="CDD" id="cd00037">
    <property type="entry name" value="CLECT"/>
    <property type="match status" value="4"/>
</dbReference>
<dbReference type="Gene3D" id="2.80.10.50">
    <property type="match status" value="1"/>
</dbReference>
<name>A0A4W5KNT7_9TELE</name>
<dbReference type="SUPFAM" id="SSF56436">
    <property type="entry name" value="C-type lectin-like"/>
    <property type="match status" value="5"/>
</dbReference>
<reference evidence="4" key="2">
    <citation type="submission" date="2025-08" db="UniProtKB">
        <authorList>
            <consortium name="Ensembl"/>
        </authorList>
    </citation>
    <scope>IDENTIFICATION</scope>
</reference>
<dbReference type="Ensembl" id="ENSHHUT00000018859.1">
    <property type="protein sequence ID" value="ENSHHUP00000018202.1"/>
    <property type="gene ID" value="ENSHHUG00000011331.1"/>
</dbReference>
<feature type="transmembrane region" description="Helical" evidence="2">
    <location>
        <begin position="817"/>
        <end position="839"/>
    </location>
</feature>
<dbReference type="Gene3D" id="3.10.100.10">
    <property type="entry name" value="Mannose-Binding Protein A, subunit A"/>
    <property type="match status" value="5"/>
</dbReference>
<keyword evidence="2" id="KW-0472">Membrane</keyword>
<dbReference type="FunFam" id="3.10.100.10:FF:000025">
    <property type="entry name" value="Mannose receptor C-type 1"/>
    <property type="match status" value="1"/>
</dbReference>
<dbReference type="PROSITE" id="PS50231">
    <property type="entry name" value="RICIN_B_LECTIN"/>
    <property type="match status" value="1"/>
</dbReference>
<dbReference type="Proteomes" id="UP000314982">
    <property type="component" value="Unassembled WGS sequence"/>
</dbReference>
<dbReference type="STRING" id="62062.ENSHHUP00000018202"/>
<dbReference type="SMART" id="SM00034">
    <property type="entry name" value="CLECT"/>
    <property type="match status" value="5"/>
</dbReference>
<dbReference type="Pfam" id="PF00059">
    <property type="entry name" value="Lectin_C"/>
    <property type="match status" value="5"/>
</dbReference>
<dbReference type="AlphaFoldDB" id="A0A4W5KNT7"/>
<reference evidence="4" key="3">
    <citation type="submission" date="2025-09" db="UniProtKB">
        <authorList>
            <consortium name="Ensembl"/>
        </authorList>
    </citation>
    <scope>IDENTIFICATION</scope>
</reference>
<dbReference type="PANTHER" id="PTHR22803">
    <property type="entry name" value="MANNOSE, PHOSPHOLIPASE, LECTIN RECEPTOR RELATED"/>
    <property type="match status" value="1"/>
</dbReference>
<evidence type="ECO:0000256" key="2">
    <source>
        <dbReference type="SAM" id="Phobius"/>
    </source>
</evidence>
<dbReference type="InterPro" id="IPR050111">
    <property type="entry name" value="C-type_lectin/snaclec_domain"/>
</dbReference>
<dbReference type="SMART" id="SM00458">
    <property type="entry name" value="RICIN"/>
    <property type="match status" value="1"/>
</dbReference>